<evidence type="ECO:0000259" key="5">
    <source>
        <dbReference type="PROSITE" id="PS51464"/>
    </source>
</evidence>
<dbReference type="PANTHER" id="PTHR30514">
    <property type="entry name" value="GLUCOKINASE"/>
    <property type="match status" value="1"/>
</dbReference>
<dbReference type="PANTHER" id="PTHR30514:SF10">
    <property type="entry name" value="MURR_RPIR FAMILY TRANSCRIPTIONAL REGULATOR"/>
    <property type="match status" value="1"/>
</dbReference>
<dbReference type="SUPFAM" id="SSF46689">
    <property type="entry name" value="Homeodomain-like"/>
    <property type="match status" value="1"/>
</dbReference>
<dbReference type="InterPro" id="IPR009057">
    <property type="entry name" value="Homeodomain-like_sf"/>
</dbReference>
<dbReference type="GO" id="GO:1901135">
    <property type="term" value="P:carbohydrate derivative metabolic process"/>
    <property type="evidence" value="ECO:0007669"/>
    <property type="project" value="InterPro"/>
</dbReference>
<reference evidence="6 7" key="1">
    <citation type="submission" date="2018-09" db="EMBL/GenBank/DDBJ databases">
        <title>Bacillus saliacetes sp. nov., isolated from Thai shrimp paste (Ka-pi).</title>
        <authorList>
            <person name="Daroonpunt R."/>
            <person name="Tanasupawat S."/>
            <person name="Yiamsombut S."/>
        </authorList>
    </citation>
    <scope>NUCLEOTIDE SEQUENCE [LARGE SCALE GENOMIC DNA]</scope>
    <source>
        <strain evidence="6 7">SKP7-4</strain>
    </source>
</reference>
<dbReference type="Pfam" id="PF01380">
    <property type="entry name" value="SIS"/>
    <property type="match status" value="1"/>
</dbReference>
<dbReference type="Pfam" id="PF01418">
    <property type="entry name" value="HTH_6"/>
    <property type="match status" value="1"/>
</dbReference>
<evidence type="ECO:0000313" key="6">
    <source>
        <dbReference type="EMBL" id="RIW34230.1"/>
    </source>
</evidence>
<evidence type="ECO:0000256" key="1">
    <source>
        <dbReference type="ARBA" id="ARBA00023015"/>
    </source>
</evidence>
<evidence type="ECO:0000313" key="7">
    <source>
        <dbReference type="Proteomes" id="UP000265801"/>
    </source>
</evidence>
<sequence length="294" mass="32074">MSTTGGLVILSEMLPLLPPSERKIAAYIIENPKESISLTAMELGKRSSTSGAAVIRLCKSLNLKGFQDLKIRIAGDLQKTGDVGYRDIEPNEPPKLVIDKMTNNTIQTIRETAELLDVDELEKAVAALQKSRRTHFIGVGASSIIAQDAQQKFLRINKDAYAFSDIHMAATQVANADESDVVIGISFSGETTEVANILQLARQNNATTISLTKYGNSIVTDNADINLYTSATREPTFRSGATSSRIAQLQVIDILFMCVASLQYDETVKHLNATKEAVDFIGSNKQKIISKMSF</sequence>
<evidence type="ECO:0000259" key="4">
    <source>
        <dbReference type="PROSITE" id="PS51071"/>
    </source>
</evidence>
<dbReference type="SUPFAM" id="SSF53697">
    <property type="entry name" value="SIS domain"/>
    <property type="match status" value="1"/>
</dbReference>
<proteinExistence type="predicted"/>
<protein>
    <submittedName>
        <fullName evidence="6">MurR/RpiR family transcriptional regulator</fullName>
    </submittedName>
</protein>
<dbReference type="InterPro" id="IPR001347">
    <property type="entry name" value="SIS_dom"/>
</dbReference>
<dbReference type="Gene3D" id="1.10.10.10">
    <property type="entry name" value="Winged helix-like DNA-binding domain superfamily/Winged helix DNA-binding domain"/>
    <property type="match status" value="1"/>
</dbReference>
<dbReference type="PROSITE" id="PS51071">
    <property type="entry name" value="HTH_RPIR"/>
    <property type="match status" value="1"/>
</dbReference>
<dbReference type="OrthoDB" id="370421at2"/>
<dbReference type="PROSITE" id="PS51464">
    <property type="entry name" value="SIS"/>
    <property type="match status" value="1"/>
</dbReference>
<dbReference type="InterPro" id="IPR000281">
    <property type="entry name" value="HTH_RpiR"/>
</dbReference>
<dbReference type="Proteomes" id="UP000265801">
    <property type="component" value="Unassembled WGS sequence"/>
</dbReference>
<keyword evidence="3" id="KW-0804">Transcription</keyword>
<dbReference type="AlphaFoldDB" id="A0A3A1QYQ3"/>
<gene>
    <name evidence="6" type="ORF">D3H55_09600</name>
</gene>
<dbReference type="InterPro" id="IPR046348">
    <property type="entry name" value="SIS_dom_sf"/>
</dbReference>
<feature type="domain" description="SIS" evidence="5">
    <location>
        <begin position="124"/>
        <end position="265"/>
    </location>
</feature>
<dbReference type="Gene3D" id="3.40.50.10490">
    <property type="entry name" value="Glucose-6-phosphate isomerase like protein, domain 1"/>
    <property type="match status" value="1"/>
</dbReference>
<name>A0A3A1QYQ3_9BACI</name>
<evidence type="ECO:0000256" key="3">
    <source>
        <dbReference type="ARBA" id="ARBA00023163"/>
    </source>
</evidence>
<feature type="domain" description="HTH rpiR-type" evidence="4">
    <location>
        <begin position="4"/>
        <end position="80"/>
    </location>
</feature>
<dbReference type="GO" id="GO:0003677">
    <property type="term" value="F:DNA binding"/>
    <property type="evidence" value="ECO:0007669"/>
    <property type="project" value="UniProtKB-KW"/>
</dbReference>
<keyword evidence="7" id="KW-1185">Reference proteome</keyword>
<evidence type="ECO:0000256" key="2">
    <source>
        <dbReference type="ARBA" id="ARBA00023125"/>
    </source>
</evidence>
<comment type="caution">
    <text evidence="6">The sequence shown here is derived from an EMBL/GenBank/DDBJ whole genome shotgun (WGS) entry which is preliminary data.</text>
</comment>
<accession>A0A3A1QYQ3</accession>
<dbReference type="GO" id="GO:0097367">
    <property type="term" value="F:carbohydrate derivative binding"/>
    <property type="evidence" value="ECO:0007669"/>
    <property type="project" value="InterPro"/>
</dbReference>
<dbReference type="InterPro" id="IPR047640">
    <property type="entry name" value="RpiR-like"/>
</dbReference>
<dbReference type="GO" id="GO:0003700">
    <property type="term" value="F:DNA-binding transcription factor activity"/>
    <property type="evidence" value="ECO:0007669"/>
    <property type="project" value="InterPro"/>
</dbReference>
<dbReference type="InterPro" id="IPR035472">
    <property type="entry name" value="RpiR-like_SIS"/>
</dbReference>
<dbReference type="EMBL" id="QXIR01000011">
    <property type="protein sequence ID" value="RIW34230.1"/>
    <property type="molecule type" value="Genomic_DNA"/>
</dbReference>
<keyword evidence="1" id="KW-0805">Transcription regulation</keyword>
<organism evidence="6 7">
    <name type="scientific">Bacillus salacetis</name>
    <dbReference type="NCBI Taxonomy" id="2315464"/>
    <lineage>
        <taxon>Bacteria</taxon>
        <taxon>Bacillati</taxon>
        <taxon>Bacillota</taxon>
        <taxon>Bacilli</taxon>
        <taxon>Bacillales</taxon>
        <taxon>Bacillaceae</taxon>
        <taxon>Bacillus</taxon>
    </lineage>
</organism>
<keyword evidence="2" id="KW-0238">DNA-binding</keyword>
<dbReference type="CDD" id="cd05013">
    <property type="entry name" value="SIS_RpiR"/>
    <property type="match status" value="1"/>
</dbReference>
<dbReference type="InterPro" id="IPR036388">
    <property type="entry name" value="WH-like_DNA-bd_sf"/>
</dbReference>